<comment type="similarity">
    <text evidence="6">Belongs to the aldolase class II family. MtnB subfamily.</text>
</comment>
<evidence type="ECO:0000256" key="4">
    <source>
        <dbReference type="ARBA" id="ARBA00023167"/>
    </source>
</evidence>
<evidence type="ECO:0000259" key="7">
    <source>
        <dbReference type="SMART" id="SM01007"/>
    </source>
</evidence>
<dbReference type="SUPFAM" id="SSF53639">
    <property type="entry name" value="AraD/HMP-PK domain-like"/>
    <property type="match status" value="1"/>
</dbReference>
<reference evidence="8 9" key="1">
    <citation type="submission" date="2019-02" db="EMBL/GenBank/DDBJ databases">
        <title>Deep-cultivation of Planctomycetes and their phenomic and genomic characterization uncovers novel biology.</title>
        <authorList>
            <person name="Wiegand S."/>
            <person name="Jogler M."/>
            <person name="Boedeker C."/>
            <person name="Pinto D."/>
            <person name="Vollmers J."/>
            <person name="Rivas-Marin E."/>
            <person name="Kohn T."/>
            <person name="Peeters S.H."/>
            <person name="Heuer A."/>
            <person name="Rast P."/>
            <person name="Oberbeckmann S."/>
            <person name="Bunk B."/>
            <person name="Jeske O."/>
            <person name="Meyerdierks A."/>
            <person name="Storesund J.E."/>
            <person name="Kallscheuer N."/>
            <person name="Luecker S."/>
            <person name="Lage O.M."/>
            <person name="Pohl T."/>
            <person name="Merkel B.J."/>
            <person name="Hornburger P."/>
            <person name="Mueller R.-W."/>
            <person name="Bruemmer F."/>
            <person name="Labrenz M."/>
            <person name="Spormann A.M."/>
            <person name="Op den Camp H."/>
            <person name="Overmann J."/>
            <person name="Amann R."/>
            <person name="Jetten M.S.M."/>
            <person name="Mascher T."/>
            <person name="Medema M.H."/>
            <person name="Devos D.P."/>
            <person name="Kaster A.-K."/>
            <person name="Ovreas L."/>
            <person name="Rohde M."/>
            <person name="Galperin M.Y."/>
            <person name="Jogler C."/>
        </authorList>
    </citation>
    <scope>NUCLEOTIDE SEQUENCE [LARGE SCALE GENOMIC DNA]</scope>
    <source>
        <strain evidence="8 9">Pla175</strain>
    </source>
</reference>
<comment type="catalytic activity">
    <reaction evidence="6">
        <text>5-(methylsulfanyl)-D-ribulose 1-phosphate = 5-methylsulfanyl-2,3-dioxopentyl phosphate + H2O</text>
        <dbReference type="Rhea" id="RHEA:15549"/>
        <dbReference type="ChEBI" id="CHEBI:15377"/>
        <dbReference type="ChEBI" id="CHEBI:58548"/>
        <dbReference type="ChEBI" id="CHEBI:58828"/>
        <dbReference type="EC" id="4.2.1.109"/>
    </reaction>
</comment>
<dbReference type="GO" id="GO:0019509">
    <property type="term" value="P:L-methionine salvage from methylthioadenosine"/>
    <property type="evidence" value="ECO:0007669"/>
    <property type="project" value="UniProtKB-UniRule"/>
</dbReference>
<keyword evidence="1 6" id="KW-0028">Amino-acid biosynthesis</keyword>
<dbReference type="PANTHER" id="PTHR10640:SF7">
    <property type="entry name" value="METHYLTHIORIBULOSE-1-PHOSPHATE DEHYDRATASE"/>
    <property type="match status" value="1"/>
</dbReference>
<dbReference type="EMBL" id="CP036291">
    <property type="protein sequence ID" value="QDU87628.1"/>
    <property type="molecule type" value="Genomic_DNA"/>
</dbReference>
<protein>
    <recommendedName>
        <fullName evidence="6">Methylthioribulose-1-phosphate dehydratase</fullName>
        <shortName evidence="6">MTRu-1-P dehydratase</shortName>
        <ecNumber evidence="6">4.2.1.109</ecNumber>
    </recommendedName>
</protein>
<evidence type="ECO:0000313" key="9">
    <source>
        <dbReference type="Proteomes" id="UP000317429"/>
    </source>
</evidence>
<dbReference type="GO" id="GO:0008270">
    <property type="term" value="F:zinc ion binding"/>
    <property type="evidence" value="ECO:0007669"/>
    <property type="project" value="UniProtKB-UniRule"/>
</dbReference>
<proteinExistence type="inferred from homology"/>
<dbReference type="Proteomes" id="UP000317429">
    <property type="component" value="Chromosome"/>
</dbReference>
<dbReference type="InterPro" id="IPR036409">
    <property type="entry name" value="Aldolase_II/adducin_N_sf"/>
</dbReference>
<dbReference type="GO" id="GO:0005737">
    <property type="term" value="C:cytoplasm"/>
    <property type="evidence" value="ECO:0007669"/>
    <property type="project" value="UniProtKB-UniRule"/>
</dbReference>
<dbReference type="NCBIfam" id="TIGR03328">
    <property type="entry name" value="salvage_mtnB"/>
    <property type="match status" value="1"/>
</dbReference>
<evidence type="ECO:0000256" key="2">
    <source>
        <dbReference type="ARBA" id="ARBA00022723"/>
    </source>
</evidence>
<keyword evidence="9" id="KW-1185">Reference proteome</keyword>
<gene>
    <name evidence="6 8" type="primary">mtnB</name>
    <name evidence="8" type="ORF">Pla175_09930</name>
</gene>
<dbReference type="HAMAP" id="MF_01677">
    <property type="entry name" value="Salvage_MtnB"/>
    <property type="match status" value="1"/>
</dbReference>
<comment type="pathway">
    <text evidence="6">Amino-acid biosynthesis; L-methionine biosynthesis via salvage pathway; L-methionine from S-methyl-5-thio-alpha-D-ribose 1-phosphate: step 2/6.</text>
</comment>
<dbReference type="InterPro" id="IPR017714">
    <property type="entry name" value="MethylthioRu-1-P_deHdtase_MtnB"/>
</dbReference>
<keyword evidence="5 6" id="KW-0456">Lyase</keyword>
<feature type="domain" description="Class II aldolase/adducin N-terminal" evidence="7">
    <location>
        <begin position="15"/>
        <end position="208"/>
    </location>
</feature>
<dbReference type="GO" id="GO:0046570">
    <property type="term" value="F:methylthioribulose 1-phosphate dehydratase activity"/>
    <property type="evidence" value="ECO:0007669"/>
    <property type="project" value="UniProtKB-UniRule"/>
</dbReference>
<dbReference type="KEGG" id="pnd:Pla175_09930"/>
<evidence type="ECO:0000256" key="5">
    <source>
        <dbReference type="ARBA" id="ARBA00023239"/>
    </source>
</evidence>
<feature type="binding site" evidence="6">
    <location>
        <position position="103"/>
    </location>
    <ligand>
        <name>Zn(2+)</name>
        <dbReference type="ChEBI" id="CHEBI:29105"/>
    </ligand>
</feature>
<evidence type="ECO:0000256" key="3">
    <source>
        <dbReference type="ARBA" id="ARBA00022833"/>
    </source>
</evidence>
<accession>A0A518D841</accession>
<dbReference type="AlphaFoldDB" id="A0A518D841"/>
<dbReference type="Pfam" id="PF00596">
    <property type="entry name" value="Aldolase_II"/>
    <property type="match status" value="1"/>
</dbReference>
<dbReference type="OrthoDB" id="9805559at2"/>
<sequence>MNQPPTRPSATEATDALRAAGADFHHRGWSLGTSSNYSAVLGRDPLDLLVTVSGKHKGRLSADDFVHVGADGKPAAGDNKKSSAETMLHVVLAEAAGAGAVLHTHSVWGTLLSDRYGDAGGWAIEGYEMLKGLDGITTHQSAKYIEVFPNTQDIPTLAQQVRGRLEDDADPLRHGFLIRKHGLYAWGEDIDAARRHIEVLEFLFECEGRRLAWGGESVRL</sequence>
<dbReference type="InterPro" id="IPR001303">
    <property type="entry name" value="Aldolase_II/adducin_N"/>
</dbReference>
<dbReference type="SMART" id="SM01007">
    <property type="entry name" value="Aldolase_II"/>
    <property type="match status" value="1"/>
</dbReference>
<evidence type="ECO:0000256" key="6">
    <source>
        <dbReference type="HAMAP-Rule" id="MF_01677"/>
    </source>
</evidence>
<dbReference type="Gene3D" id="3.40.225.10">
    <property type="entry name" value="Class II aldolase/adducin N-terminal domain"/>
    <property type="match status" value="1"/>
</dbReference>
<name>A0A518D841_9BACT</name>
<dbReference type="PANTHER" id="PTHR10640">
    <property type="entry name" value="METHYLTHIORIBULOSE-1-PHOSPHATE DEHYDRATASE"/>
    <property type="match status" value="1"/>
</dbReference>
<evidence type="ECO:0000313" key="8">
    <source>
        <dbReference type="EMBL" id="QDU87628.1"/>
    </source>
</evidence>
<keyword evidence="3 6" id="KW-0862">Zinc</keyword>
<keyword evidence="4 6" id="KW-0486">Methionine biosynthesis</keyword>
<dbReference type="UniPathway" id="UPA00904">
    <property type="reaction ID" value="UER00875"/>
</dbReference>
<feature type="binding site" evidence="6">
    <location>
        <position position="105"/>
    </location>
    <ligand>
        <name>Zn(2+)</name>
        <dbReference type="ChEBI" id="CHEBI:29105"/>
    </ligand>
</feature>
<organism evidence="8 9">
    <name type="scientific">Pirellulimonas nuda</name>
    <dbReference type="NCBI Taxonomy" id="2528009"/>
    <lineage>
        <taxon>Bacteria</taxon>
        <taxon>Pseudomonadati</taxon>
        <taxon>Planctomycetota</taxon>
        <taxon>Planctomycetia</taxon>
        <taxon>Pirellulales</taxon>
        <taxon>Lacipirellulaceae</taxon>
        <taxon>Pirellulimonas</taxon>
    </lineage>
</organism>
<dbReference type="EC" id="4.2.1.109" evidence="6"/>
<comment type="function">
    <text evidence="6">Catalyzes the dehydration of methylthioribulose-1-phosphate (MTRu-1-P) into 2,3-diketo-5-methylthiopentyl-1-phosphate (DK-MTP-1-P).</text>
</comment>
<keyword evidence="2 6" id="KW-0479">Metal-binding</keyword>
<evidence type="ECO:0000256" key="1">
    <source>
        <dbReference type="ARBA" id="ARBA00022605"/>
    </source>
</evidence>
<comment type="cofactor">
    <cofactor evidence="6">
        <name>Zn(2+)</name>
        <dbReference type="ChEBI" id="CHEBI:29105"/>
    </cofactor>
    <text evidence="6">Binds 1 zinc ion per subunit.</text>
</comment>
<dbReference type="RefSeq" id="WP_145281688.1">
    <property type="nucleotide sequence ID" value="NZ_CP036291.1"/>
</dbReference>